<accession>A0A0A1T0J0</accession>
<feature type="compositionally biased region" description="Basic and acidic residues" evidence="6">
    <location>
        <begin position="128"/>
        <end position="144"/>
    </location>
</feature>
<dbReference type="InterPro" id="IPR036957">
    <property type="entry name" value="Znf_PARP_sf"/>
</dbReference>
<dbReference type="GO" id="GO:0003677">
    <property type="term" value="F:DNA binding"/>
    <property type="evidence" value="ECO:0007669"/>
    <property type="project" value="InterPro"/>
</dbReference>
<feature type="compositionally biased region" description="Basic residues" evidence="6">
    <location>
        <begin position="245"/>
        <end position="264"/>
    </location>
</feature>
<feature type="domain" description="PARP-type" evidence="7">
    <location>
        <begin position="4"/>
        <end position="89"/>
    </location>
</feature>
<keyword evidence="4" id="KW-0862">Zinc</keyword>
<dbReference type="HOGENOM" id="CLU_045993_3_0_1"/>
<dbReference type="STRING" id="1531966.A0A0A1T0J0"/>
<dbReference type="Pfam" id="PF00645">
    <property type="entry name" value="zf-PARP"/>
    <property type="match status" value="1"/>
</dbReference>
<keyword evidence="3" id="KW-0863">Zinc-finger</keyword>
<feature type="compositionally biased region" description="Basic residues" evidence="6">
    <location>
        <begin position="184"/>
        <end position="205"/>
    </location>
</feature>
<dbReference type="SMART" id="SM01336">
    <property type="entry name" value="zf-PARP"/>
    <property type="match status" value="1"/>
</dbReference>
<dbReference type="Gene3D" id="3.30.1740.10">
    <property type="entry name" value="Zinc finger, PARP-type"/>
    <property type="match status" value="1"/>
</dbReference>
<evidence type="ECO:0000256" key="2">
    <source>
        <dbReference type="ARBA" id="ARBA00022723"/>
    </source>
</evidence>
<name>A0A0A1T0J0_9HYPO</name>
<keyword evidence="5" id="KW-0539">Nucleus</keyword>
<keyword evidence="2" id="KW-0479">Metal-binding</keyword>
<dbReference type="InterPro" id="IPR001510">
    <property type="entry name" value="Znf_PARP"/>
</dbReference>
<dbReference type="EMBL" id="CDHN01000002">
    <property type="protein sequence ID" value="CEJ86656.1"/>
    <property type="molecule type" value="Genomic_DNA"/>
</dbReference>
<comment type="subcellular location">
    <subcellularLocation>
        <location evidence="1">Nucleus</location>
    </subcellularLocation>
</comment>
<evidence type="ECO:0000259" key="7">
    <source>
        <dbReference type="PROSITE" id="PS50064"/>
    </source>
</evidence>
<proteinExistence type="predicted"/>
<dbReference type="PROSITE" id="PS50064">
    <property type="entry name" value="ZF_PARP_2"/>
    <property type="match status" value="1"/>
</dbReference>
<dbReference type="AlphaFoldDB" id="A0A0A1T0J0"/>
<dbReference type="Proteomes" id="UP000039046">
    <property type="component" value="Unassembled WGS sequence"/>
</dbReference>
<organism evidence="8 9">
    <name type="scientific">[Torrubiella] hemipterigena</name>
    <dbReference type="NCBI Taxonomy" id="1531966"/>
    <lineage>
        <taxon>Eukaryota</taxon>
        <taxon>Fungi</taxon>
        <taxon>Dikarya</taxon>
        <taxon>Ascomycota</taxon>
        <taxon>Pezizomycotina</taxon>
        <taxon>Sordariomycetes</taxon>
        <taxon>Hypocreomycetidae</taxon>
        <taxon>Hypocreales</taxon>
        <taxon>Clavicipitaceae</taxon>
        <taxon>Clavicipitaceae incertae sedis</taxon>
        <taxon>'Torrubiella' clade</taxon>
    </lineage>
</organism>
<evidence type="ECO:0000313" key="9">
    <source>
        <dbReference type="Proteomes" id="UP000039046"/>
    </source>
</evidence>
<feature type="compositionally biased region" description="Acidic residues" evidence="6">
    <location>
        <begin position="210"/>
        <end position="241"/>
    </location>
</feature>
<dbReference type="GO" id="GO:0005634">
    <property type="term" value="C:nucleus"/>
    <property type="evidence" value="ECO:0007669"/>
    <property type="project" value="UniProtKB-SubCell"/>
</dbReference>
<gene>
    <name evidence="8" type="ORF">VHEMI04167</name>
</gene>
<dbReference type="OrthoDB" id="429950at2759"/>
<sequence length="264" mass="29331">MPQYRVEVSPNKRAGCKDSVCKKEAVKIQKGEIRFGTWVEIEERGSWHWRHWGCTSGAIMTRLRDMCEEGGGFDPESAIDGYDEIEDEDIKEKIVRCIKQGHIDAEDFKGDPEKNVPGAVGIRLSAKEIKAKEKAAAGGDDEKKPAKKRARKSNADDEDEKPKPAKKSKKVKDEEEEEDEKPAPKKAAKPKPKPAAKPAAKKAKKVVKEESEEEESAESSFDEASDDDGEDDFGSEEDDEDFKPKSKSKSKAKPAAGRRRSGRA</sequence>
<dbReference type="SUPFAM" id="SSF57716">
    <property type="entry name" value="Glucocorticoid receptor-like (DNA-binding domain)"/>
    <property type="match status" value="1"/>
</dbReference>
<evidence type="ECO:0000313" key="8">
    <source>
        <dbReference type="EMBL" id="CEJ86656.1"/>
    </source>
</evidence>
<dbReference type="GO" id="GO:0008270">
    <property type="term" value="F:zinc ion binding"/>
    <property type="evidence" value="ECO:0007669"/>
    <property type="project" value="UniProtKB-KW"/>
</dbReference>
<keyword evidence="9" id="KW-1185">Reference proteome</keyword>
<evidence type="ECO:0000256" key="5">
    <source>
        <dbReference type="ARBA" id="ARBA00023242"/>
    </source>
</evidence>
<evidence type="ECO:0000256" key="1">
    <source>
        <dbReference type="ARBA" id="ARBA00004123"/>
    </source>
</evidence>
<evidence type="ECO:0000256" key="6">
    <source>
        <dbReference type="SAM" id="MobiDB-lite"/>
    </source>
</evidence>
<evidence type="ECO:0000256" key="4">
    <source>
        <dbReference type="ARBA" id="ARBA00022833"/>
    </source>
</evidence>
<evidence type="ECO:0000256" key="3">
    <source>
        <dbReference type="ARBA" id="ARBA00022771"/>
    </source>
</evidence>
<feature type="region of interest" description="Disordered" evidence="6">
    <location>
        <begin position="128"/>
        <end position="264"/>
    </location>
</feature>
<reference evidence="8 9" key="1">
    <citation type="journal article" date="2015" name="Genome Announc.">
        <title>Draft Genome Sequence and Gene Annotation of the Entomopathogenic Fungus Verticillium hemipterigenum.</title>
        <authorList>
            <person name="Horn F."/>
            <person name="Habel A."/>
            <person name="Scharf D.H."/>
            <person name="Dworschak J."/>
            <person name="Brakhage A.A."/>
            <person name="Guthke R."/>
            <person name="Hertweck C."/>
            <person name="Linde J."/>
        </authorList>
    </citation>
    <scope>NUCLEOTIDE SEQUENCE [LARGE SCALE GENOMIC DNA]</scope>
</reference>
<protein>
    <recommendedName>
        <fullName evidence="7">PARP-type domain-containing protein</fullName>
    </recommendedName>
</protein>